<feature type="transmembrane region" description="Helical" evidence="8">
    <location>
        <begin position="311"/>
        <end position="333"/>
    </location>
</feature>
<organism evidence="9 10">
    <name type="scientific">Agromyces agglutinans</name>
    <dbReference type="NCBI Taxonomy" id="2662258"/>
    <lineage>
        <taxon>Bacteria</taxon>
        <taxon>Bacillati</taxon>
        <taxon>Actinomycetota</taxon>
        <taxon>Actinomycetes</taxon>
        <taxon>Micrococcales</taxon>
        <taxon>Microbacteriaceae</taxon>
        <taxon>Agromyces</taxon>
    </lineage>
</organism>
<keyword evidence="6 8" id="KW-1133">Transmembrane helix</keyword>
<sequence>MRSIPIAPALLLALLATVRAARLGPSRDELATQAFAALDLDALWRAVSHVDLVLAPYYVVAHTASRMVPGDLGLRIPSIAAAAVAIGAITWLARRWWGAGAALVAGFAAASNPLVVELASTARPYALAIAFVALAALAADRAGSTRQWALVAALLVGAGAMHLFSLLAAVPLLLVPAFGRGPRAVRGALAAGGAAAVVLAPFAVAAASQRRQIDWMTAPDPPTALAVLANLVSSPDRLAPDALDLAAWVVVAGLVAAAGVLHVLGRPADGDTDAARLADRSRWMGAFVATLGPWAVLLAVSALGSPSLRTAYIAPSAVGLALLLAGSLHRIVGAIGRRRASVRPVAARASAAPAFAAPAFAAVAATVGLIAAVGLSAAADPREARQDDFAGVAESLTRSAEPGDLLIVAQRHHETGLAAGLARFTDDRRFARDVAARLPGGSQPAVEVRVVVSTEPLRTVRVDGSLDATPDTRPTGTAWIVTSGIPLAAADCAELPQRPAGCAGPAERSERHGGLHLAVVAASTQS</sequence>
<dbReference type="EMBL" id="WJIF01000004">
    <property type="protein sequence ID" value="MRG60150.1"/>
    <property type="molecule type" value="Genomic_DNA"/>
</dbReference>
<dbReference type="GO" id="GO:0005886">
    <property type="term" value="C:plasma membrane"/>
    <property type="evidence" value="ECO:0007669"/>
    <property type="project" value="UniProtKB-SubCell"/>
</dbReference>
<dbReference type="InterPro" id="IPR050297">
    <property type="entry name" value="LipidA_mod_glycosyltrf_83"/>
</dbReference>
<evidence type="ECO:0000256" key="4">
    <source>
        <dbReference type="ARBA" id="ARBA00022679"/>
    </source>
</evidence>
<dbReference type="RefSeq" id="WP_153684594.1">
    <property type="nucleotide sequence ID" value="NZ_WJIF01000004.1"/>
</dbReference>
<keyword evidence="2" id="KW-1003">Cell membrane</keyword>
<feature type="transmembrane region" description="Helical" evidence="8">
    <location>
        <begin position="187"/>
        <end position="207"/>
    </location>
</feature>
<keyword evidence="4" id="KW-0808">Transferase</keyword>
<comment type="caution">
    <text evidence="9">The sequence shown here is derived from an EMBL/GenBank/DDBJ whole genome shotgun (WGS) entry which is preliminary data.</text>
</comment>
<keyword evidence="5 8" id="KW-0812">Transmembrane</keyword>
<accession>A0A6I2FBS0</accession>
<protein>
    <recommendedName>
        <fullName evidence="11">Glycosyltransferase RgtA/B/C/D-like domain-containing protein</fullName>
    </recommendedName>
</protein>
<feature type="transmembrane region" description="Helical" evidence="8">
    <location>
        <begin position="245"/>
        <end position="264"/>
    </location>
</feature>
<evidence type="ECO:0008006" key="11">
    <source>
        <dbReference type="Google" id="ProtNLM"/>
    </source>
</evidence>
<feature type="transmembrane region" description="Helical" evidence="8">
    <location>
        <begin position="354"/>
        <end position="379"/>
    </location>
</feature>
<evidence type="ECO:0000256" key="2">
    <source>
        <dbReference type="ARBA" id="ARBA00022475"/>
    </source>
</evidence>
<name>A0A6I2FBS0_9MICO</name>
<evidence type="ECO:0000256" key="1">
    <source>
        <dbReference type="ARBA" id="ARBA00004651"/>
    </source>
</evidence>
<evidence type="ECO:0000256" key="3">
    <source>
        <dbReference type="ARBA" id="ARBA00022676"/>
    </source>
</evidence>
<comment type="subcellular location">
    <subcellularLocation>
        <location evidence="1">Cell membrane</location>
        <topology evidence="1">Multi-pass membrane protein</topology>
    </subcellularLocation>
</comment>
<feature type="transmembrane region" description="Helical" evidence="8">
    <location>
        <begin position="125"/>
        <end position="142"/>
    </location>
</feature>
<gene>
    <name evidence="9" type="ORF">GE115_09750</name>
</gene>
<keyword evidence="3" id="KW-0328">Glycosyltransferase</keyword>
<evidence type="ECO:0000256" key="8">
    <source>
        <dbReference type="SAM" id="Phobius"/>
    </source>
</evidence>
<feature type="transmembrane region" description="Helical" evidence="8">
    <location>
        <begin position="72"/>
        <end position="93"/>
    </location>
</feature>
<reference evidence="9 10" key="1">
    <citation type="submission" date="2019-10" db="EMBL/GenBank/DDBJ databases">
        <authorList>
            <person name="Nie G."/>
            <person name="Ming H."/>
            <person name="Yi B."/>
        </authorList>
    </citation>
    <scope>NUCLEOTIDE SEQUENCE [LARGE SCALE GENOMIC DNA]</scope>
    <source>
        <strain evidence="9 10">CFH 90414</strain>
    </source>
</reference>
<dbReference type="GO" id="GO:0009103">
    <property type="term" value="P:lipopolysaccharide biosynthetic process"/>
    <property type="evidence" value="ECO:0007669"/>
    <property type="project" value="UniProtKB-ARBA"/>
</dbReference>
<feature type="transmembrane region" description="Helical" evidence="8">
    <location>
        <begin position="148"/>
        <end position="175"/>
    </location>
</feature>
<dbReference type="PANTHER" id="PTHR33908">
    <property type="entry name" value="MANNOSYLTRANSFERASE YKCB-RELATED"/>
    <property type="match status" value="1"/>
</dbReference>
<keyword evidence="7 8" id="KW-0472">Membrane</keyword>
<proteinExistence type="predicted"/>
<dbReference type="AlphaFoldDB" id="A0A6I2FBS0"/>
<evidence type="ECO:0000256" key="5">
    <source>
        <dbReference type="ARBA" id="ARBA00022692"/>
    </source>
</evidence>
<evidence type="ECO:0000256" key="7">
    <source>
        <dbReference type="ARBA" id="ARBA00023136"/>
    </source>
</evidence>
<dbReference type="GO" id="GO:0016763">
    <property type="term" value="F:pentosyltransferase activity"/>
    <property type="evidence" value="ECO:0007669"/>
    <property type="project" value="TreeGrafter"/>
</dbReference>
<evidence type="ECO:0000313" key="10">
    <source>
        <dbReference type="Proteomes" id="UP000431080"/>
    </source>
</evidence>
<keyword evidence="10" id="KW-1185">Reference proteome</keyword>
<evidence type="ECO:0000313" key="9">
    <source>
        <dbReference type="EMBL" id="MRG60150.1"/>
    </source>
</evidence>
<dbReference type="PANTHER" id="PTHR33908:SF11">
    <property type="entry name" value="MEMBRANE PROTEIN"/>
    <property type="match status" value="1"/>
</dbReference>
<feature type="transmembrane region" description="Helical" evidence="8">
    <location>
        <begin position="285"/>
        <end position="305"/>
    </location>
</feature>
<evidence type="ECO:0000256" key="6">
    <source>
        <dbReference type="ARBA" id="ARBA00022989"/>
    </source>
</evidence>
<dbReference type="Proteomes" id="UP000431080">
    <property type="component" value="Unassembled WGS sequence"/>
</dbReference>